<sequence length="81" mass="9779">MDPNYIMVLRLGYRGWWFFVFFFNFLMSQIKFPVVQHRELFYFSYIYTSLNHTVHRHGGVDLYVLIGLLQPSLLAQLLQQC</sequence>
<evidence type="ECO:0000313" key="3">
    <source>
        <dbReference type="Proteomes" id="UP001151752"/>
    </source>
</evidence>
<reference evidence="2" key="2">
    <citation type="journal article" date="2023" name="Int. J. Mol. Sci.">
        <title>De Novo Assembly and Annotation of 11 Diverse Shrub Willow (Salix) Genomes Reveals Novel Gene Organization in Sex-Linked Regions.</title>
        <authorList>
            <person name="Hyden B."/>
            <person name="Feng K."/>
            <person name="Yates T.B."/>
            <person name="Jawdy S."/>
            <person name="Cereghino C."/>
            <person name="Smart L.B."/>
            <person name="Muchero W."/>
        </authorList>
    </citation>
    <scope>NUCLEOTIDE SEQUENCE</scope>
    <source>
        <tissue evidence="2">Shoot tip</tissue>
    </source>
</reference>
<reference evidence="2" key="1">
    <citation type="submission" date="2022-11" db="EMBL/GenBank/DDBJ databases">
        <authorList>
            <person name="Hyden B.L."/>
            <person name="Feng K."/>
            <person name="Yates T."/>
            <person name="Jawdy S."/>
            <person name="Smart L.B."/>
            <person name="Muchero W."/>
        </authorList>
    </citation>
    <scope>NUCLEOTIDE SEQUENCE</scope>
    <source>
        <tissue evidence="2">Shoot tip</tissue>
    </source>
</reference>
<dbReference type="Proteomes" id="UP001151752">
    <property type="component" value="Chromosome 1"/>
</dbReference>
<accession>A0A9Q0Q9W1</accession>
<evidence type="ECO:0000313" key="2">
    <source>
        <dbReference type="EMBL" id="KAJ6702684.1"/>
    </source>
</evidence>
<protein>
    <submittedName>
        <fullName evidence="2">Uncharacterized protein</fullName>
    </submittedName>
</protein>
<proteinExistence type="predicted"/>
<organism evidence="2 3">
    <name type="scientific">Salix koriyanagi</name>
    <dbReference type="NCBI Taxonomy" id="2511006"/>
    <lineage>
        <taxon>Eukaryota</taxon>
        <taxon>Viridiplantae</taxon>
        <taxon>Streptophyta</taxon>
        <taxon>Embryophyta</taxon>
        <taxon>Tracheophyta</taxon>
        <taxon>Spermatophyta</taxon>
        <taxon>Magnoliopsida</taxon>
        <taxon>eudicotyledons</taxon>
        <taxon>Gunneridae</taxon>
        <taxon>Pentapetalae</taxon>
        <taxon>rosids</taxon>
        <taxon>fabids</taxon>
        <taxon>Malpighiales</taxon>
        <taxon>Salicaceae</taxon>
        <taxon>Saliceae</taxon>
        <taxon>Salix</taxon>
    </lineage>
</organism>
<keyword evidence="1" id="KW-0812">Transmembrane</keyword>
<comment type="caution">
    <text evidence="2">The sequence shown here is derived from an EMBL/GenBank/DDBJ whole genome shotgun (WGS) entry which is preliminary data.</text>
</comment>
<gene>
    <name evidence="2" type="ORF">OIU74_013770</name>
</gene>
<keyword evidence="3" id="KW-1185">Reference proteome</keyword>
<feature type="transmembrane region" description="Helical" evidence="1">
    <location>
        <begin position="15"/>
        <end position="34"/>
    </location>
</feature>
<dbReference type="EMBL" id="JAPFFM010000016">
    <property type="protein sequence ID" value="KAJ6702684.1"/>
    <property type="molecule type" value="Genomic_DNA"/>
</dbReference>
<evidence type="ECO:0000256" key="1">
    <source>
        <dbReference type="SAM" id="Phobius"/>
    </source>
</evidence>
<dbReference type="AlphaFoldDB" id="A0A9Q0Q9W1"/>
<keyword evidence="1" id="KW-1133">Transmembrane helix</keyword>
<name>A0A9Q0Q9W1_9ROSI</name>
<keyword evidence="1" id="KW-0472">Membrane</keyword>